<dbReference type="InterPro" id="IPR016181">
    <property type="entry name" value="Acyl_CoA_acyltransferase"/>
</dbReference>
<protein>
    <submittedName>
        <fullName evidence="2">Predicted acetyltransferase</fullName>
    </submittedName>
</protein>
<dbReference type="InterPro" id="IPR000182">
    <property type="entry name" value="GNAT_dom"/>
</dbReference>
<evidence type="ECO:0000313" key="3">
    <source>
        <dbReference type="Proteomes" id="UP000192731"/>
    </source>
</evidence>
<proteinExistence type="predicted"/>
<dbReference type="Proteomes" id="UP000192731">
    <property type="component" value="Unassembled WGS sequence"/>
</dbReference>
<dbReference type="PANTHER" id="PTHR37817">
    <property type="entry name" value="N-ACETYLTRANSFERASE EIS"/>
    <property type="match status" value="1"/>
</dbReference>
<dbReference type="OrthoDB" id="9768284at2"/>
<dbReference type="PANTHER" id="PTHR37817:SF1">
    <property type="entry name" value="N-ACETYLTRANSFERASE EIS"/>
    <property type="match status" value="1"/>
</dbReference>
<dbReference type="Gene3D" id="3.40.630.30">
    <property type="match status" value="2"/>
</dbReference>
<dbReference type="SUPFAM" id="SSF55729">
    <property type="entry name" value="Acyl-CoA N-acyltransferases (Nat)"/>
    <property type="match status" value="1"/>
</dbReference>
<reference evidence="2 3" key="1">
    <citation type="submission" date="2017-04" db="EMBL/GenBank/DDBJ databases">
        <authorList>
            <person name="Afonso C.L."/>
            <person name="Miller P.J."/>
            <person name="Scott M.A."/>
            <person name="Spackman E."/>
            <person name="Goraichik I."/>
            <person name="Dimitrov K.M."/>
            <person name="Suarez D.L."/>
            <person name="Swayne D.E."/>
        </authorList>
    </citation>
    <scope>NUCLEOTIDE SEQUENCE [LARGE SCALE GENOMIC DNA]</scope>
    <source>
        <strain evidence="2 3">DSM 11270</strain>
    </source>
</reference>
<sequence length="394" mass="46133">MDFHLIKEEDKPSVMRLWAYCFENEEDPFYNWYFNNFFNSENTLGSYSENKLMANLQLNPYQIYVRGKALDTSYIVGIATDPAARGQGIVRGLMVESFREMKRRKHFVSILMPYRAHFYYPYDFEFVYHHLKYVIPISDLKRQGAGYGEFRQIDENYIKNKNDYQELQEVYDKFTKNKHGYVVRTEENWRLLVEEHLTEKGYITLLLEQGKPIGYLFYYLQDNRFIVKEMAFANINAQKSLLKYIYNHNSQVETLEWNAAVDDLTYLSLPDPKQGITMYPFMMARIIDAKEALESIDYSRDITGTIKISISDNLATWNEGTFKVEINEGKAKVTKTLEPSDVNLGIGTLTSLYFGRLSASELEFLGKISSGSAKKMELLTQIFPKMNNFINEYI</sequence>
<dbReference type="Gene3D" id="3.30.1050.10">
    <property type="entry name" value="SCP2 sterol-binding domain"/>
    <property type="match status" value="1"/>
</dbReference>
<keyword evidence="2" id="KW-0808">Transferase</keyword>
<dbReference type="Pfam" id="PF17668">
    <property type="entry name" value="Acetyltransf_17"/>
    <property type="match status" value="1"/>
</dbReference>
<dbReference type="Pfam" id="PF13530">
    <property type="entry name" value="SCP2_2"/>
    <property type="match status" value="1"/>
</dbReference>
<dbReference type="RefSeq" id="WP_084052796.1">
    <property type="nucleotide sequence ID" value="NZ_FWWT01000015.1"/>
</dbReference>
<dbReference type="EMBL" id="FWWT01000015">
    <property type="protein sequence ID" value="SMB88010.1"/>
    <property type="molecule type" value="Genomic_DNA"/>
</dbReference>
<dbReference type="SUPFAM" id="SSF55718">
    <property type="entry name" value="SCP-like"/>
    <property type="match status" value="1"/>
</dbReference>
<dbReference type="InterPro" id="IPR025559">
    <property type="entry name" value="Eis_dom"/>
</dbReference>
<dbReference type="InterPro" id="IPR051554">
    <property type="entry name" value="Acetyltransferase_Eis"/>
</dbReference>
<keyword evidence="3" id="KW-1185">Reference proteome</keyword>
<evidence type="ECO:0000313" key="2">
    <source>
        <dbReference type="EMBL" id="SMB88010.1"/>
    </source>
</evidence>
<gene>
    <name evidence="2" type="ORF">SAMN00017405_1813</name>
</gene>
<feature type="domain" description="N-acetyltransferase" evidence="1">
    <location>
        <begin position="1"/>
        <end position="177"/>
    </location>
</feature>
<accession>A0A1W1V400</accession>
<dbReference type="InterPro" id="IPR036527">
    <property type="entry name" value="SCP2_sterol-bd_dom_sf"/>
</dbReference>
<dbReference type="InterPro" id="IPR041380">
    <property type="entry name" value="Acetyltransf_17"/>
</dbReference>
<dbReference type="GO" id="GO:0034069">
    <property type="term" value="F:aminoglycoside N-acetyltransferase activity"/>
    <property type="evidence" value="ECO:0007669"/>
    <property type="project" value="TreeGrafter"/>
</dbReference>
<organism evidence="2 3">
    <name type="scientific">Desulfonispora thiosulfatigenes DSM 11270</name>
    <dbReference type="NCBI Taxonomy" id="656914"/>
    <lineage>
        <taxon>Bacteria</taxon>
        <taxon>Bacillati</taxon>
        <taxon>Bacillota</taxon>
        <taxon>Clostridia</taxon>
        <taxon>Eubacteriales</taxon>
        <taxon>Peptococcaceae</taxon>
        <taxon>Desulfonispora</taxon>
    </lineage>
</organism>
<dbReference type="AlphaFoldDB" id="A0A1W1V400"/>
<dbReference type="STRING" id="656914.SAMN00017405_1813"/>
<evidence type="ECO:0000259" key="1">
    <source>
        <dbReference type="PROSITE" id="PS51186"/>
    </source>
</evidence>
<name>A0A1W1V400_DESTI</name>
<dbReference type="PROSITE" id="PS51186">
    <property type="entry name" value="GNAT"/>
    <property type="match status" value="1"/>
</dbReference>
<dbReference type="GO" id="GO:0030649">
    <property type="term" value="P:aminoglycoside antibiotic catabolic process"/>
    <property type="evidence" value="ECO:0007669"/>
    <property type="project" value="TreeGrafter"/>
</dbReference>
<dbReference type="Pfam" id="PF13527">
    <property type="entry name" value="Acetyltransf_9"/>
    <property type="match status" value="1"/>
</dbReference>
<dbReference type="CDD" id="cd04301">
    <property type="entry name" value="NAT_SF"/>
    <property type="match status" value="1"/>
</dbReference>